<dbReference type="PANTHER" id="PTHR23084:SF263">
    <property type="entry name" value="MORN REPEAT-CONTAINING PROTEIN 1"/>
    <property type="match status" value="1"/>
</dbReference>
<dbReference type="SMART" id="SM00698">
    <property type="entry name" value="MORN"/>
    <property type="match status" value="2"/>
</dbReference>
<keyword evidence="1" id="KW-0677">Repeat</keyword>
<name>A0A8J8T0N1_HALGN</name>
<gene>
    <name evidence="2" type="ORF">FGO68_gene5573</name>
</gene>
<dbReference type="AlphaFoldDB" id="A0A8J8T0N1"/>
<evidence type="ECO:0008006" key="4">
    <source>
        <dbReference type="Google" id="ProtNLM"/>
    </source>
</evidence>
<comment type="caution">
    <text evidence="2">The sequence shown here is derived from an EMBL/GenBank/DDBJ whole genome shotgun (WGS) entry which is preliminary data.</text>
</comment>
<accession>A0A8J8T0N1</accession>
<sequence>MSKILTIYKFNNCHQITVSLKQGQLQISKFCRKQRMLEPMQHDQLEPILYDDSILNKIFMTLNKNAQQIIFDLGGWHQFDEKVDIDMTSKERNVRFLIGEGTMSFLKYKDQRGIYYGETVDDNVLHGRGITVWFRPKTQTSLIWETWFNMGVPVVGRFIESAGTKKKWQTYFGGFNDQFEFHGSCINNWNDGVTFEGKYKDNHWHGYGKMYDNVKNITMFEGQFKEGKQISGTKHISGEGIYDGEYKENCRHGKGKLTYFDGSSWEGTWNNAQKTGKGTYTYADGRYVVGKWKGEERVGVHFVYNKDGSEMEREQYEEE</sequence>
<protein>
    <recommendedName>
        <fullName evidence="4">MORN repeat protein</fullName>
    </recommendedName>
</protein>
<dbReference type="Gene3D" id="2.20.110.10">
    <property type="entry name" value="Histone H3 K4-specific methyltransferase SET7/9 N-terminal domain"/>
    <property type="match status" value="2"/>
</dbReference>
<evidence type="ECO:0000313" key="3">
    <source>
        <dbReference type="Proteomes" id="UP000785679"/>
    </source>
</evidence>
<dbReference type="EMBL" id="RRYP01012295">
    <property type="protein sequence ID" value="TNV77211.1"/>
    <property type="molecule type" value="Genomic_DNA"/>
</dbReference>
<evidence type="ECO:0000313" key="2">
    <source>
        <dbReference type="EMBL" id="TNV77211.1"/>
    </source>
</evidence>
<organism evidence="2 3">
    <name type="scientific">Halteria grandinella</name>
    <dbReference type="NCBI Taxonomy" id="5974"/>
    <lineage>
        <taxon>Eukaryota</taxon>
        <taxon>Sar</taxon>
        <taxon>Alveolata</taxon>
        <taxon>Ciliophora</taxon>
        <taxon>Intramacronucleata</taxon>
        <taxon>Spirotrichea</taxon>
        <taxon>Stichotrichia</taxon>
        <taxon>Sporadotrichida</taxon>
        <taxon>Halteriidae</taxon>
        <taxon>Halteria</taxon>
    </lineage>
</organism>
<dbReference type="PANTHER" id="PTHR23084">
    <property type="entry name" value="PHOSPHATIDYLINOSITOL-4-PHOSPHATE 5-KINASE RELATED"/>
    <property type="match status" value="1"/>
</dbReference>
<dbReference type="Proteomes" id="UP000785679">
    <property type="component" value="Unassembled WGS sequence"/>
</dbReference>
<dbReference type="OrthoDB" id="296831at2759"/>
<dbReference type="SUPFAM" id="SSF82185">
    <property type="entry name" value="Histone H3 K4-specific methyltransferase SET7/9 N-terminal domain"/>
    <property type="match status" value="2"/>
</dbReference>
<keyword evidence="3" id="KW-1185">Reference proteome</keyword>
<proteinExistence type="predicted"/>
<evidence type="ECO:0000256" key="1">
    <source>
        <dbReference type="ARBA" id="ARBA00022737"/>
    </source>
</evidence>
<dbReference type="InterPro" id="IPR003409">
    <property type="entry name" value="MORN"/>
</dbReference>
<dbReference type="Pfam" id="PF02493">
    <property type="entry name" value="MORN"/>
    <property type="match status" value="3"/>
</dbReference>
<reference evidence="2" key="1">
    <citation type="submission" date="2019-06" db="EMBL/GenBank/DDBJ databases">
        <authorList>
            <person name="Zheng W."/>
        </authorList>
    </citation>
    <scope>NUCLEOTIDE SEQUENCE</scope>
    <source>
        <strain evidence="2">QDHG01</strain>
    </source>
</reference>